<dbReference type="RefSeq" id="WP_137451159.1">
    <property type="nucleotide sequence ID" value="NZ_SZZH01000006.1"/>
</dbReference>
<proteinExistence type="predicted"/>
<reference evidence="1 2" key="1">
    <citation type="submission" date="2019-05" db="EMBL/GenBank/DDBJ databases">
        <title>Nakamurella sp. N5BH11, whole genome shotgun sequence.</title>
        <authorList>
            <person name="Tuo L."/>
        </authorList>
    </citation>
    <scope>NUCLEOTIDE SEQUENCE [LARGE SCALE GENOMIC DNA]</scope>
    <source>
        <strain evidence="1 2">N5BH11</strain>
    </source>
</reference>
<dbReference type="EMBL" id="SZZH01000006">
    <property type="protein sequence ID" value="TKV56772.1"/>
    <property type="molecule type" value="Genomic_DNA"/>
</dbReference>
<accession>A0A4U6QA56</accession>
<comment type="caution">
    <text evidence="1">The sequence shown here is derived from an EMBL/GenBank/DDBJ whole genome shotgun (WGS) entry which is preliminary data.</text>
</comment>
<dbReference type="OrthoDB" id="4578598at2"/>
<evidence type="ECO:0000313" key="1">
    <source>
        <dbReference type="EMBL" id="TKV56772.1"/>
    </source>
</evidence>
<gene>
    <name evidence="1" type="ORF">FDO65_18130</name>
</gene>
<protein>
    <submittedName>
        <fullName evidence="1">Uncharacterized protein</fullName>
    </submittedName>
</protein>
<dbReference type="AlphaFoldDB" id="A0A4U6QA56"/>
<organism evidence="1 2">
    <name type="scientific">Nakamurella flava</name>
    <dbReference type="NCBI Taxonomy" id="2576308"/>
    <lineage>
        <taxon>Bacteria</taxon>
        <taxon>Bacillati</taxon>
        <taxon>Actinomycetota</taxon>
        <taxon>Actinomycetes</taxon>
        <taxon>Nakamurellales</taxon>
        <taxon>Nakamurellaceae</taxon>
        <taxon>Nakamurella</taxon>
    </lineage>
</organism>
<name>A0A4U6QA56_9ACTN</name>
<keyword evidence="2" id="KW-1185">Reference proteome</keyword>
<evidence type="ECO:0000313" key="2">
    <source>
        <dbReference type="Proteomes" id="UP000306985"/>
    </source>
</evidence>
<dbReference type="Proteomes" id="UP000306985">
    <property type="component" value="Unassembled WGS sequence"/>
</dbReference>
<sequence>MSAGPAAAHRPISPWPIVEAGPSTPTIADDYADLLRYLSPAQRRGMISRLTVGYYEDWRPGRAEVADLVAVELGVLTWEGAAQRHRQRLSGDEPDSITPQIRAWYRERALARRLHRGGVDARR</sequence>